<dbReference type="Proteomes" id="UP000190813">
    <property type="component" value="Unassembled WGS sequence"/>
</dbReference>
<dbReference type="RefSeq" id="WP_078771711.1">
    <property type="nucleotide sequence ID" value="NZ_CBCSBR010000005.1"/>
</dbReference>
<sequence>MSKTNPIIYFEIPVNDLQRAEKFYSAIFDFTFEKEIMDNYEMAFFPFEETKSGITGALVKGDVYKPTQNGVILYFKTEDIEKTLKKVQEHAGRVLYPKTLNEKYGFAVAEFEDSEGNRIALHQDLHF</sequence>
<accession>A0A1T3MNP6</accession>
<gene>
    <name evidence="2" type="ORF">BAZ10_02710</name>
</gene>
<dbReference type="SUPFAM" id="SSF54593">
    <property type="entry name" value="Glyoxalase/Bleomycin resistance protein/Dihydroxybiphenyl dioxygenase"/>
    <property type="match status" value="1"/>
</dbReference>
<dbReference type="AlphaFoldDB" id="A0A1T3MNP6"/>
<evidence type="ECO:0000313" key="2">
    <source>
        <dbReference type="EMBL" id="OPC66156.1"/>
    </source>
</evidence>
<dbReference type="InterPro" id="IPR037523">
    <property type="entry name" value="VOC_core"/>
</dbReference>
<dbReference type="EMBL" id="MAHX01000013">
    <property type="protein sequence ID" value="OPC66156.1"/>
    <property type="molecule type" value="Genomic_DNA"/>
</dbReference>
<dbReference type="InterPro" id="IPR029068">
    <property type="entry name" value="Glyas_Bleomycin-R_OHBP_Dase"/>
</dbReference>
<dbReference type="Gene3D" id="3.10.180.10">
    <property type="entry name" value="2,3-Dihydroxybiphenyl 1,2-Dioxygenase, domain 1"/>
    <property type="match status" value="1"/>
</dbReference>
<reference evidence="2 3" key="1">
    <citation type="submission" date="2016-06" db="EMBL/GenBank/DDBJ databases">
        <title>Revisiting the taxonomy of the Elizabethkingia Genus based on Whole-Genome Sequencing, Optical Mapping, and MALDI-TOF.</title>
        <authorList>
            <person name="Nicholson A.C."/>
        </authorList>
    </citation>
    <scope>NUCLEOTIDE SEQUENCE [LARGE SCALE GENOMIC DNA]</scope>
    <source>
        <strain evidence="2 3">G4070</strain>
    </source>
</reference>
<dbReference type="Pfam" id="PF00903">
    <property type="entry name" value="Glyoxalase"/>
    <property type="match status" value="1"/>
</dbReference>
<dbReference type="PROSITE" id="PS51819">
    <property type="entry name" value="VOC"/>
    <property type="match status" value="1"/>
</dbReference>
<evidence type="ECO:0000259" key="1">
    <source>
        <dbReference type="PROSITE" id="PS51819"/>
    </source>
</evidence>
<comment type="caution">
    <text evidence="2">The sequence shown here is derived from an EMBL/GenBank/DDBJ whole genome shotgun (WGS) entry which is preliminary data.</text>
</comment>
<dbReference type="PANTHER" id="PTHR33993">
    <property type="entry name" value="GLYOXALASE-RELATED"/>
    <property type="match status" value="1"/>
</dbReference>
<evidence type="ECO:0000313" key="3">
    <source>
        <dbReference type="Proteomes" id="UP000190813"/>
    </source>
</evidence>
<name>A0A1T3MNP6_9FLAO</name>
<dbReference type="PANTHER" id="PTHR33993:SF2">
    <property type="entry name" value="VOC DOMAIN-CONTAINING PROTEIN"/>
    <property type="match status" value="1"/>
</dbReference>
<proteinExistence type="predicted"/>
<dbReference type="InterPro" id="IPR052164">
    <property type="entry name" value="Anthracycline_SecMetBiosynth"/>
</dbReference>
<organism evidence="2 3">
    <name type="scientific">Elizabethkingia occulta</name>
    <dbReference type="NCBI Taxonomy" id="1867263"/>
    <lineage>
        <taxon>Bacteria</taxon>
        <taxon>Pseudomonadati</taxon>
        <taxon>Bacteroidota</taxon>
        <taxon>Flavobacteriia</taxon>
        <taxon>Flavobacteriales</taxon>
        <taxon>Weeksellaceae</taxon>
        <taxon>Elizabethkingia</taxon>
    </lineage>
</organism>
<dbReference type="CDD" id="cd07247">
    <property type="entry name" value="SgaA_N_like"/>
    <property type="match status" value="1"/>
</dbReference>
<feature type="domain" description="VOC" evidence="1">
    <location>
        <begin position="6"/>
        <end position="124"/>
    </location>
</feature>
<protein>
    <submittedName>
        <fullName evidence="2">Glyoxalase</fullName>
    </submittedName>
</protein>
<keyword evidence="3" id="KW-1185">Reference proteome</keyword>
<dbReference type="InterPro" id="IPR004360">
    <property type="entry name" value="Glyas_Fos-R_dOase_dom"/>
</dbReference>